<sequence length="40" mass="4510">MGNDPIPVQYLRSMANPGSNRLVSCRLSTKIAHSCWYETL</sequence>
<evidence type="ECO:0000313" key="1">
    <source>
        <dbReference type="EMBL" id="VDN30303.1"/>
    </source>
</evidence>
<organism evidence="1 2">
    <name type="scientific">Cylicostephanus goldi</name>
    <name type="common">Nematode worm</name>
    <dbReference type="NCBI Taxonomy" id="71465"/>
    <lineage>
        <taxon>Eukaryota</taxon>
        <taxon>Metazoa</taxon>
        <taxon>Ecdysozoa</taxon>
        <taxon>Nematoda</taxon>
        <taxon>Chromadorea</taxon>
        <taxon>Rhabditida</taxon>
        <taxon>Rhabditina</taxon>
        <taxon>Rhabditomorpha</taxon>
        <taxon>Strongyloidea</taxon>
        <taxon>Strongylidae</taxon>
        <taxon>Cylicostephanus</taxon>
    </lineage>
</organism>
<reference evidence="1 2" key="1">
    <citation type="submission" date="2018-11" db="EMBL/GenBank/DDBJ databases">
        <authorList>
            <consortium name="Pathogen Informatics"/>
        </authorList>
    </citation>
    <scope>NUCLEOTIDE SEQUENCE [LARGE SCALE GENOMIC DNA]</scope>
</reference>
<name>A0A3P7N1D8_CYLGO</name>
<dbReference type="AlphaFoldDB" id="A0A3P7N1D8"/>
<gene>
    <name evidence="1" type="ORF">CGOC_LOCUS11512</name>
</gene>
<protein>
    <submittedName>
        <fullName evidence="1">Uncharacterized protein</fullName>
    </submittedName>
</protein>
<keyword evidence="2" id="KW-1185">Reference proteome</keyword>
<proteinExistence type="predicted"/>
<dbReference type="Proteomes" id="UP000271889">
    <property type="component" value="Unassembled WGS sequence"/>
</dbReference>
<accession>A0A3P7N1D8</accession>
<dbReference type="EMBL" id="UYRV01116814">
    <property type="protein sequence ID" value="VDN30303.1"/>
    <property type="molecule type" value="Genomic_DNA"/>
</dbReference>
<evidence type="ECO:0000313" key="2">
    <source>
        <dbReference type="Proteomes" id="UP000271889"/>
    </source>
</evidence>